<dbReference type="InterPro" id="IPR029032">
    <property type="entry name" value="AhpD-like"/>
</dbReference>
<dbReference type="PANTHER" id="PTHR34846:SF11">
    <property type="entry name" value="4-CARBOXYMUCONOLACTONE DECARBOXYLASE FAMILY PROTEIN (AFU_ORTHOLOGUE AFUA_6G11590)"/>
    <property type="match status" value="1"/>
</dbReference>
<reference evidence="2 3" key="1">
    <citation type="submission" date="2021-04" db="EMBL/GenBank/DDBJ databases">
        <title>Whole genome sequence of Jiella sp. KSK16Y-1.</title>
        <authorList>
            <person name="Tuo L."/>
        </authorList>
    </citation>
    <scope>NUCLEOTIDE SEQUENCE [LARGE SCALE GENOMIC DNA]</scope>
    <source>
        <strain evidence="2 3">KSK16Y-1</strain>
    </source>
</reference>
<dbReference type="PANTHER" id="PTHR34846">
    <property type="entry name" value="4-CARBOXYMUCONOLACTONE DECARBOXYLASE FAMILY PROTEIN (AFU_ORTHOLOGUE AFUA_6G11590)"/>
    <property type="match status" value="1"/>
</dbReference>
<dbReference type="SUPFAM" id="SSF69118">
    <property type="entry name" value="AhpD-like"/>
    <property type="match status" value="1"/>
</dbReference>
<dbReference type="EMBL" id="JAGJCF010000011">
    <property type="protein sequence ID" value="MBP0616883.1"/>
    <property type="molecule type" value="Genomic_DNA"/>
</dbReference>
<dbReference type="InterPro" id="IPR003779">
    <property type="entry name" value="CMD-like"/>
</dbReference>
<comment type="caution">
    <text evidence="2">The sequence shown here is derived from an EMBL/GenBank/DDBJ whole genome shotgun (WGS) entry which is preliminary data.</text>
</comment>
<keyword evidence="3" id="KW-1185">Reference proteome</keyword>
<dbReference type="Proteomes" id="UP000678276">
    <property type="component" value="Unassembled WGS sequence"/>
</dbReference>
<proteinExistence type="predicted"/>
<dbReference type="Pfam" id="PF02627">
    <property type="entry name" value="CMD"/>
    <property type="match status" value="1"/>
</dbReference>
<accession>A0ABS4BJE3</accession>
<feature type="domain" description="Carboxymuconolactone decarboxylase-like" evidence="1">
    <location>
        <begin position="42"/>
        <end position="108"/>
    </location>
</feature>
<evidence type="ECO:0000313" key="3">
    <source>
        <dbReference type="Proteomes" id="UP000678276"/>
    </source>
</evidence>
<evidence type="ECO:0000313" key="2">
    <source>
        <dbReference type="EMBL" id="MBP0616883.1"/>
    </source>
</evidence>
<evidence type="ECO:0000259" key="1">
    <source>
        <dbReference type="Pfam" id="PF02627"/>
    </source>
</evidence>
<gene>
    <name evidence="2" type="ORF">J6595_14955</name>
</gene>
<dbReference type="RefSeq" id="WP_209595376.1">
    <property type="nucleotide sequence ID" value="NZ_JAGJCF010000011.1"/>
</dbReference>
<organism evidence="2 3">
    <name type="scientific">Jiella mangrovi</name>
    <dbReference type="NCBI Taxonomy" id="2821407"/>
    <lineage>
        <taxon>Bacteria</taxon>
        <taxon>Pseudomonadati</taxon>
        <taxon>Pseudomonadota</taxon>
        <taxon>Alphaproteobacteria</taxon>
        <taxon>Hyphomicrobiales</taxon>
        <taxon>Aurantimonadaceae</taxon>
        <taxon>Jiella</taxon>
    </lineage>
</organism>
<dbReference type="Gene3D" id="1.20.1290.10">
    <property type="entry name" value="AhpD-like"/>
    <property type="match status" value="1"/>
</dbReference>
<sequence length="183" mass="20291">MARISPPDPQTMTARQREVHDAIASGPRGKVRGPLAVWLHRPELADAAQALGRYCRYDTLLEPRLSELAILTIARIWGSEFEWWAHKPIGLKAGLSEAVVETIRTNGEPVFERADEAIVHEFTRAVHTERKVSDDLYARAVSVLGEEAVVDLAGILGYYALISLTINVFDVDVPDPDAPRELV</sequence>
<protein>
    <submittedName>
        <fullName evidence="2">Carboxymuconolactone decarboxylase family protein</fullName>
    </submittedName>
</protein>
<name>A0ABS4BJE3_9HYPH</name>